<feature type="domain" description="GGDEF" evidence="1">
    <location>
        <begin position="198"/>
        <end position="331"/>
    </location>
</feature>
<dbReference type="PROSITE" id="PS50887">
    <property type="entry name" value="GGDEF"/>
    <property type="match status" value="1"/>
</dbReference>
<dbReference type="SMART" id="SM00065">
    <property type="entry name" value="GAF"/>
    <property type="match status" value="1"/>
</dbReference>
<dbReference type="Pfam" id="PF00990">
    <property type="entry name" value="GGDEF"/>
    <property type="match status" value="1"/>
</dbReference>
<dbReference type="SUPFAM" id="SSF55781">
    <property type="entry name" value="GAF domain-like"/>
    <property type="match status" value="1"/>
</dbReference>
<dbReference type="InterPro" id="IPR003018">
    <property type="entry name" value="GAF"/>
</dbReference>
<organism evidence="2 3">
    <name type="scientific">Limibacillus halophilus</name>
    <dbReference type="NCBI Taxonomy" id="1579333"/>
    <lineage>
        <taxon>Bacteria</taxon>
        <taxon>Pseudomonadati</taxon>
        <taxon>Pseudomonadota</taxon>
        <taxon>Alphaproteobacteria</taxon>
        <taxon>Rhodospirillales</taxon>
        <taxon>Rhodovibrionaceae</taxon>
        <taxon>Limibacillus</taxon>
    </lineage>
</organism>
<keyword evidence="3" id="KW-1185">Reference proteome</keyword>
<dbReference type="AlphaFoldDB" id="A0A839ST94"/>
<reference evidence="2 3" key="1">
    <citation type="submission" date="2020-08" db="EMBL/GenBank/DDBJ databases">
        <title>Genomic Encyclopedia of Type Strains, Phase III (KMG-III): the genomes of soil and plant-associated and newly described type strains.</title>
        <authorList>
            <person name="Whitman W."/>
        </authorList>
    </citation>
    <scope>NUCLEOTIDE SEQUENCE [LARGE SCALE GENOMIC DNA]</scope>
    <source>
        <strain evidence="2 3">CECT 8803</strain>
    </source>
</reference>
<dbReference type="InterPro" id="IPR000160">
    <property type="entry name" value="GGDEF_dom"/>
</dbReference>
<name>A0A839ST94_9PROT</name>
<evidence type="ECO:0000313" key="2">
    <source>
        <dbReference type="EMBL" id="MBB3065209.1"/>
    </source>
</evidence>
<proteinExistence type="predicted"/>
<dbReference type="PANTHER" id="PTHR43102">
    <property type="entry name" value="SLR1143 PROTEIN"/>
    <property type="match status" value="1"/>
</dbReference>
<dbReference type="GO" id="GO:0003824">
    <property type="term" value="F:catalytic activity"/>
    <property type="evidence" value="ECO:0007669"/>
    <property type="project" value="UniProtKB-ARBA"/>
</dbReference>
<evidence type="ECO:0000313" key="3">
    <source>
        <dbReference type="Proteomes" id="UP000581135"/>
    </source>
</evidence>
<dbReference type="CDD" id="cd01949">
    <property type="entry name" value="GGDEF"/>
    <property type="match status" value="1"/>
</dbReference>
<dbReference type="InterPro" id="IPR029016">
    <property type="entry name" value="GAF-like_dom_sf"/>
</dbReference>
<dbReference type="SMART" id="SM00267">
    <property type="entry name" value="GGDEF"/>
    <property type="match status" value="1"/>
</dbReference>
<accession>A0A839ST94</accession>
<protein>
    <submittedName>
        <fullName evidence="2">Diguanylate cyclase (GGDEF)-like protein</fullName>
    </submittedName>
</protein>
<gene>
    <name evidence="2" type="ORF">FHR98_001488</name>
</gene>
<dbReference type="EMBL" id="JACHXA010000003">
    <property type="protein sequence ID" value="MBB3065209.1"/>
    <property type="molecule type" value="Genomic_DNA"/>
</dbReference>
<dbReference type="FunFam" id="3.30.70.270:FF:000001">
    <property type="entry name" value="Diguanylate cyclase domain protein"/>
    <property type="match status" value="1"/>
</dbReference>
<dbReference type="Gene3D" id="3.30.70.270">
    <property type="match status" value="1"/>
</dbReference>
<dbReference type="NCBIfam" id="TIGR00254">
    <property type="entry name" value="GGDEF"/>
    <property type="match status" value="1"/>
</dbReference>
<sequence length="331" mass="37050">MTEEPESAYECQLEADRLRALRRYEVLDTPPEESFDRITRLVQAVLQTPIALVSLLDESRQWFKSCQGLDVRETPRDISFCTHAIRNDEPLIVEDALNDARFAKNPLVVNDPNIRFYAGVPLHTPDGYRLGTLCAIDRQPREISPAQLAVLQDLARIVVDELELRSIARIDPLTGLMTRRSFDLDTAKEVARYKRYGSALTCIKLDLDHFKAINDTFGHAGGDAVLREIGLILKSAFREADVVGRLGGEEFCIALAETKPERARIIAERIRAKIEGREIPYQGEIIKVTASLGVAGITQQDQAFADIIGRADSALYKAKTDGRNRVVAFPF</sequence>
<dbReference type="InterPro" id="IPR043128">
    <property type="entry name" value="Rev_trsase/Diguanyl_cyclase"/>
</dbReference>
<comment type="caution">
    <text evidence="2">The sequence shown here is derived from an EMBL/GenBank/DDBJ whole genome shotgun (WGS) entry which is preliminary data.</text>
</comment>
<dbReference type="SUPFAM" id="SSF55073">
    <property type="entry name" value="Nucleotide cyclase"/>
    <property type="match status" value="1"/>
</dbReference>
<dbReference type="Proteomes" id="UP000581135">
    <property type="component" value="Unassembled WGS sequence"/>
</dbReference>
<dbReference type="Gene3D" id="3.30.450.40">
    <property type="match status" value="1"/>
</dbReference>
<evidence type="ECO:0000259" key="1">
    <source>
        <dbReference type="PROSITE" id="PS50887"/>
    </source>
</evidence>
<dbReference type="InterPro" id="IPR029787">
    <property type="entry name" value="Nucleotide_cyclase"/>
</dbReference>
<dbReference type="RefSeq" id="WP_183416004.1">
    <property type="nucleotide sequence ID" value="NZ_JACHXA010000003.1"/>
</dbReference>
<dbReference type="Pfam" id="PF01590">
    <property type="entry name" value="GAF"/>
    <property type="match status" value="1"/>
</dbReference>
<dbReference type="PANTHER" id="PTHR43102:SF2">
    <property type="entry name" value="GAF DOMAIN-CONTAINING PROTEIN"/>
    <property type="match status" value="1"/>
</dbReference>